<dbReference type="Gene3D" id="3.40.50.12780">
    <property type="entry name" value="N-terminal domain of ligase-like"/>
    <property type="match status" value="1"/>
</dbReference>
<gene>
    <name evidence="8" type="ORF">C4D60_Mb03t13490</name>
</gene>
<dbReference type="AlphaFoldDB" id="A0A4V4H628"/>
<organism evidence="8 9">
    <name type="scientific">Musa balbisiana</name>
    <name type="common">Banana</name>
    <dbReference type="NCBI Taxonomy" id="52838"/>
    <lineage>
        <taxon>Eukaryota</taxon>
        <taxon>Viridiplantae</taxon>
        <taxon>Streptophyta</taxon>
        <taxon>Embryophyta</taxon>
        <taxon>Tracheophyta</taxon>
        <taxon>Spermatophyta</taxon>
        <taxon>Magnoliopsida</taxon>
        <taxon>Liliopsida</taxon>
        <taxon>Zingiberales</taxon>
        <taxon>Musaceae</taxon>
        <taxon>Musa</taxon>
    </lineage>
</organism>
<dbReference type="InterPro" id="IPR042099">
    <property type="entry name" value="ANL_N_sf"/>
</dbReference>
<dbReference type="Proteomes" id="UP000317650">
    <property type="component" value="Chromosome 3"/>
</dbReference>
<keyword evidence="3" id="KW-0436">Ligase</keyword>
<dbReference type="EC" id="6.2.1.12" evidence="2"/>
<evidence type="ECO:0000313" key="8">
    <source>
        <dbReference type="EMBL" id="THU58366.1"/>
    </source>
</evidence>
<keyword evidence="4" id="KW-0067">ATP-binding</keyword>
<feature type="domain" description="AMP-dependent synthetase/ligase" evidence="6">
    <location>
        <begin position="90"/>
        <end position="440"/>
    </location>
</feature>
<accession>A0A4V4H628</accession>
<dbReference type="GO" id="GO:0005777">
    <property type="term" value="C:peroxisome"/>
    <property type="evidence" value="ECO:0007669"/>
    <property type="project" value="TreeGrafter"/>
</dbReference>
<protein>
    <recommendedName>
        <fullName evidence="2">4-coumarate--CoA ligase</fullName>
        <ecNumber evidence="2">6.2.1.12</ecNumber>
    </recommendedName>
</protein>
<evidence type="ECO:0000256" key="5">
    <source>
        <dbReference type="ARBA" id="ARBA00034252"/>
    </source>
</evidence>
<evidence type="ECO:0000256" key="4">
    <source>
        <dbReference type="ARBA" id="ARBA00022840"/>
    </source>
</evidence>
<dbReference type="GO" id="GO:0005524">
    <property type="term" value="F:ATP binding"/>
    <property type="evidence" value="ECO:0007669"/>
    <property type="project" value="UniProtKB-KW"/>
</dbReference>
<dbReference type="SUPFAM" id="SSF56801">
    <property type="entry name" value="Acetyl-CoA synthetase-like"/>
    <property type="match status" value="1"/>
</dbReference>
<evidence type="ECO:0000313" key="9">
    <source>
        <dbReference type="Proteomes" id="UP000317650"/>
    </source>
</evidence>
<sequence length="589" mass="63468">MSILCGFCLQMIHQSCREYFDTYGGFINALLRGKRSFTGLASVISNGAITLLQLSTFPLQRADSPLVPPPPLHLPCVSLPHFLLLSTPAPPTKPAFVDAVSGDSLSYAELHSLTAAAASALSSAGLRHGDLALLVSPNSIHYPVLALAVLSLGAVLSTANPLLTHLELQTQVRDSEPVLIIAAVELVPKLDGILPGCSLIPIEPFLASLPREVDPPLPDVGVGPGHPATVMYSSGTTGKSKGVVSTHGNLTATASLLRHVWGGEARRDEVYACVVPLSHMFGFSVLVCGTLASGATTVVLRRYAVGELLTALEQHRVTRLPAVPPVVVQMARSCRAGLAGGRGLRSLKEVICSGAPIAREQLERFVECFPGTTVSQCYGLTETSGPITVCDGVKGRFHVSIGRLIPTMEARIADVRTGKALPPYRHGELCVRGPLVMQGYMKNKEATSVAIDREGWLHTGDLCYIDMRGLVYVVDRIKELIKYKAYQVSPAELEEVLSTHPDVLDVAVTWYPDEEAGEIPVACVVRKAGSNVKEDDIFAFMDNKVAPYKKIRKVAFVEFIPRSPSGKILRRHLKAAAVRRHRREISARL</sequence>
<keyword evidence="4" id="KW-0547">Nucleotide-binding</keyword>
<dbReference type="Gene3D" id="3.30.300.30">
    <property type="match status" value="1"/>
</dbReference>
<dbReference type="GO" id="GO:0009698">
    <property type="term" value="P:phenylpropanoid metabolic process"/>
    <property type="evidence" value="ECO:0007669"/>
    <property type="project" value="UniProtKB-ARBA"/>
</dbReference>
<comment type="caution">
    <text evidence="8">The sequence shown here is derived from an EMBL/GenBank/DDBJ whole genome shotgun (WGS) entry which is preliminary data.</text>
</comment>
<dbReference type="EMBL" id="PYDT01000006">
    <property type="protein sequence ID" value="THU58366.1"/>
    <property type="molecule type" value="Genomic_DNA"/>
</dbReference>
<dbReference type="Pfam" id="PF00501">
    <property type="entry name" value="AMP-binding"/>
    <property type="match status" value="1"/>
</dbReference>
<evidence type="ECO:0000256" key="2">
    <source>
        <dbReference type="ARBA" id="ARBA00012959"/>
    </source>
</evidence>
<evidence type="ECO:0000256" key="3">
    <source>
        <dbReference type="ARBA" id="ARBA00022598"/>
    </source>
</evidence>
<dbReference type="GO" id="GO:0016207">
    <property type="term" value="F:4-coumarate-CoA ligase activity"/>
    <property type="evidence" value="ECO:0007669"/>
    <property type="project" value="UniProtKB-EC"/>
</dbReference>
<dbReference type="PANTHER" id="PTHR24096:SF338">
    <property type="entry name" value="4-COUMARATE--COA LIGASE-LIKE 8-RELATED"/>
    <property type="match status" value="1"/>
</dbReference>
<dbReference type="InterPro" id="IPR020845">
    <property type="entry name" value="AMP-binding_CS"/>
</dbReference>
<comment type="similarity">
    <text evidence="1">Belongs to the ATP-dependent AMP-binding enzyme family.</text>
</comment>
<evidence type="ECO:0000259" key="6">
    <source>
        <dbReference type="Pfam" id="PF00501"/>
    </source>
</evidence>
<comment type="catalytic activity">
    <reaction evidence="5">
        <text>(E)-4-coumarate + ATP + CoA = (E)-4-coumaroyl-CoA + AMP + diphosphate</text>
        <dbReference type="Rhea" id="RHEA:19641"/>
        <dbReference type="ChEBI" id="CHEBI:12876"/>
        <dbReference type="ChEBI" id="CHEBI:30616"/>
        <dbReference type="ChEBI" id="CHEBI:33019"/>
        <dbReference type="ChEBI" id="CHEBI:57287"/>
        <dbReference type="ChEBI" id="CHEBI:85008"/>
        <dbReference type="ChEBI" id="CHEBI:456215"/>
        <dbReference type="EC" id="6.2.1.12"/>
    </reaction>
    <physiologicalReaction direction="left-to-right" evidence="5">
        <dbReference type="Rhea" id="RHEA:19642"/>
    </physiologicalReaction>
</comment>
<feature type="domain" description="AMP-binding enzyme C-terminal" evidence="7">
    <location>
        <begin position="492"/>
        <end position="567"/>
    </location>
</feature>
<dbReference type="GO" id="GO:0106290">
    <property type="term" value="F:trans-cinnamate-CoA ligase activity"/>
    <property type="evidence" value="ECO:0007669"/>
    <property type="project" value="UniProtKB-ARBA"/>
</dbReference>
<dbReference type="FunFam" id="3.30.300.30:FF:000007">
    <property type="entry name" value="4-coumarate--CoA ligase 2"/>
    <property type="match status" value="1"/>
</dbReference>
<evidence type="ECO:0000259" key="7">
    <source>
        <dbReference type="Pfam" id="PF13193"/>
    </source>
</evidence>
<reference evidence="8 9" key="1">
    <citation type="journal article" date="2019" name="Nat. Plants">
        <title>Genome sequencing of Musa balbisiana reveals subgenome evolution and function divergence in polyploid bananas.</title>
        <authorList>
            <person name="Yao X."/>
        </authorList>
    </citation>
    <scope>NUCLEOTIDE SEQUENCE [LARGE SCALE GENOMIC DNA]</scope>
    <source>
        <strain evidence="9">cv. DH-PKW</strain>
        <tissue evidence="8">Leaves</tissue>
    </source>
</reference>
<evidence type="ECO:0000256" key="1">
    <source>
        <dbReference type="ARBA" id="ARBA00006432"/>
    </source>
</evidence>
<name>A0A4V4H628_MUSBA</name>
<dbReference type="PROSITE" id="PS00455">
    <property type="entry name" value="AMP_BINDING"/>
    <property type="match status" value="1"/>
</dbReference>
<dbReference type="PANTHER" id="PTHR24096">
    <property type="entry name" value="LONG-CHAIN-FATTY-ACID--COA LIGASE"/>
    <property type="match status" value="1"/>
</dbReference>
<dbReference type="InterPro" id="IPR025110">
    <property type="entry name" value="AMP-bd_C"/>
</dbReference>
<dbReference type="InterPro" id="IPR045851">
    <property type="entry name" value="AMP-bd_C_sf"/>
</dbReference>
<keyword evidence="9" id="KW-1185">Reference proteome</keyword>
<dbReference type="InterPro" id="IPR000873">
    <property type="entry name" value="AMP-dep_synth/lig_dom"/>
</dbReference>
<dbReference type="STRING" id="52838.A0A4V4H628"/>
<dbReference type="Pfam" id="PF13193">
    <property type="entry name" value="AMP-binding_C"/>
    <property type="match status" value="1"/>
</dbReference>
<proteinExistence type="inferred from homology"/>